<dbReference type="RefSeq" id="WP_088709651.1">
    <property type="nucleotide sequence ID" value="NZ_LSTO01000001.1"/>
</dbReference>
<dbReference type="InterPro" id="IPR036768">
    <property type="entry name" value="PolIII_chi_sf"/>
</dbReference>
<dbReference type="SUPFAM" id="SSF102400">
    <property type="entry name" value="DNA polymerase III chi subunit"/>
    <property type="match status" value="1"/>
</dbReference>
<evidence type="ECO:0000313" key="1">
    <source>
        <dbReference type="EMBL" id="OWW22801.1"/>
    </source>
</evidence>
<accession>A0A254TJJ6</accession>
<dbReference type="EMBL" id="LSTO01000001">
    <property type="protein sequence ID" value="OWW22801.1"/>
    <property type="molecule type" value="Genomic_DNA"/>
</dbReference>
<keyword evidence="2" id="KW-1185">Reference proteome</keyword>
<name>A0A254TJJ6_9BURK</name>
<evidence type="ECO:0000313" key="2">
    <source>
        <dbReference type="Proteomes" id="UP000197535"/>
    </source>
</evidence>
<dbReference type="GO" id="GO:0003677">
    <property type="term" value="F:DNA binding"/>
    <property type="evidence" value="ECO:0007669"/>
    <property type="project" value="InterPro"/>
</dbReference>
<dbReference type="GO" id="GO:0032298">
    <property type="term" value="P:positive regulation of DNA-templated DNA replication initiation"/>
    <property type="evidence" value="ECO:0007669"/>
    <property type="project" value="TreeGrafter"/>
</dbReference>
<dbReference type="PANTHER" id="PTHR38767:SF1">
    <property type="entry name" value="DNA POLYMERASE III SUBUNIT CHI"/>
    <property type="match status" value="1"/>
</dbReference>
<gene>
    <name evidence="1" type="ORF">AYR66_11310</name>
</gene>
<dbReference type="NCBIfam" id="NF004348">
    <property type="entry name" value="PRK05728.1-5"/>
    <property type="match status" value="1"/>
</dbReference>
<dbReference type="Proteomes" id="UP000197535">
    <property type="component" value="Unassembled WGS sequence"/>
</dbReference>
<dbReference type="OrthoDB" id="5297568at2"/>
<dbReference type="Pfam" id="PF04364">
    <property type="entry name" value="DNA_pol3_chi"/>
    <property type="match status" value="1"/>
</dbReference>
<comment type="caution">
    <text evidence="1">The sequence shown here is derived from an EMBL/GenBank/DDBJ whole genome shotgun (WGS) entry which is preliminary data.</text>
</comment>
<dbReference type="GO" id="GO:0003887">
    <property type="term" value="F:DNA-directed DNA polymerase activity"/>
    <property type="evidence" value="ECO:0007669"/>
    <property type="project" value="InterPro"/>
</dbReference>
<dbReference type="InterPro" id="IPR007459">
    <property type="entry name" value="DNA_pol3_chi"/>
</dbReference>
<sequence length="141" mass="16216">MTRIDFHSNVPDKIAYTCRLTRKARVAGSRLVLLVNDRQELMTLDQALWTFSEQEFLPHVTAGDPLAAQTPVILTDRDDAELPHYHVLVNLTASTPAHFARFERMIEIISSDETEKAAGRERFRFYKQRGYPLTHFEADKA</sequence>
<dbReference type="AlphaFoldDB" id="A0A254TJJ6"/>
<protein>
    <submittedName>
        <fullName evidence="1">DNA polymerase III subunit chi</fullName>
    </submittedName>
</protein>
<dbReference type="PANTHER" id="PTHR38767">
    <property type="entry name" value="DNA POLYMERASE III SUBUNIT CHI"/>
    <property type="match status" value="1"/>
</dbReference>
<reference evidence="1 2" key="1">
    <citation type="submission" date="2016-02" db="EMBL/GenBank/DDBJ databases">
        <authorList>
            <person name="Wen L."/>
            <person name="He K."/>
            <person name="Yang H."/>
        </authorList>
    </citation>
    <scope>NUCLEOTIDE SEQUENCE [LARGE SCALE GENOMIC DNA]</scope>
    <source>
        <strain evidence="1 2">TSA40</strain>
    </source>
</reference>
<organism evidence="1 2">
    <name type="scientific">Noviherbaspirillum denitrificans</name>
    <dbReference type="NCBI Taxonomy" id="1968433"/>
    <lineage>
        <taxon>Bacteria</taxon>
        <taxon>Pseudomonadati</taxon>
        <taxon>Pseudomonadota</taxon>
        <taxon>Betaproteobacteria</taxon>
        <taxon>Burkholderiales</taxon>
        <taxon>Oxalobacteraceae</taxon>
        <taxon>Noviherbaspirillum</taxon>
    </lineage>
</organism>
<dbReference type="Gene3D" id="3.40.50.10110">
    <property type="entry name" value="DNA polymerase III subunit chi"/>
    <property type="match status" value="1"/>
</dbReference>
<proteinExistence type="predicted"/>
<dbReference type="GO" id="GO:0006260">
    <property type="term" value="P:DNA replication"/>
    <property type="evidence" value="ECO:0007669"/>
    <property type="project" value="InterPro"/>
</dbReference>